<evidence type="ECO:0008006" key="4">
    <source>
        <dbReference type="Google" id="ProtNLM"/>
    </source>
</evidence>
<feature type="chain" id="PRO_5016389049" description="Secreted protein" evidence="1">
    <location>
        <begin position="18"/>
        <end position="109"/>
    </location>
</feature>
<proteinExistence type="predicted"/>
<evidence type="ECO:0000313" key="2">
    <source>
        <dbReference type="EMBL" id="RAI56117.1"/>
    </source>
</evidence>
<evidence type="ECO:0000256" key="1">
    <source>
        <dbReference type="SAM" id="SignalP"/>
    </source>
</evidence>
<protein>
    <recommendedName>
        <fullName evidence="4">Secreted protein</fullName>
    </recommendedName>
</protein>
<dbReference type="AlphaFoldDB" id="A0A327M116"/>
<feature type="signal peptide" evidence="1">
    <location>
        <begin position="1"/>
        <end position="17"/>
    </location>
</feature>
<comment type="caution">
    <text evidence="2">The sequence shown here is derived from an EMBL/GenBank/DDBJ whole genome shotgun (WGS) entry which is preliminary data.</text>
</comment>
<dbReference type="Proteomes" id="UP000249065">
    <property type="component" value="Unassembled WGS sequence"/>
</dbReference>
<reference evidence="3" key="1">
    <citation type="submission" date="2018-06" db="EMBL/GenBank/DDBJ databases">
        <authorList>
            <person name="Khan S.A."/>
        </authorList>
    </citation>
    <scope>NUCLEOTIDE SEQUENCE [LARGE SCALE GENOMIC DNA]</scope>
    <source>
        <strain evidence="3">DB-1506</strain>
    </source>
</reference>
<sequence length="109" mass="11820">MRRLLLAALLLPAAALAHDYPTVARADYVLGCMAANGNTRLALERCACSIDAIAEQLPYDSYEAADTALRMQAGNLGERGAEFRDVPQVRAVIEALRRAQAEATLRCFP</sequence>
<organism evidence="2 3">
    <name type="scientific">Roseicella frigidaeris</name>
    <dbReference type="NCBI Taxonomy" id="2230885"/>
    <lineage>
        <taxon>Bacteria</taxon>
        <taxon>Pseudomonadati</taxon>
        <taxon>Pseudomonadota</taxon>
        <taxon>Alphaproteobacteria</taxon>
        <taxon>Acetobacterales</taxon>
        <taxon>Roseomonadaceae</taxon>
        <taxon>Roseicella</taxon>
    </lineage>
</organism>
<dbReference type="EMBL" id="QLIX01000026">
    <property type="protein sequence ID" value="RAI56117.1"/>
    <property type="molecule type" value="Genomic_DNA"/>
</dbReference>
<keyword evidence="1" id="KW-0732">Signal</keyword>
<keyword evidence="3" id="KW-1185">Reference proteome</keyword>
<dbReference type="OrthoDB" id="7277196at2"/>
<evidence type="ECO:0000313" key="3">
    <source>
        <dbReference type="Proteomes" id="UP000249065"/>
    </source>
</evidence>
<dbReference type="RefSeq" id="WP_111472124.1">
    <property type="nucleotide sequence ID" value="NZ_QLIX01000026.1"/>
</dbReference>
<accession>A0A327M116</accession>
<name>A0A327M116_9PROT</name>
<gene>
    <name evidence="2" type="ORF">DOO78_22440</name>
</gene>